<gene>
    <name evidence="2" type="ORF">RGD00_05505</name>
</gene>
<feature type="transmembrane region" description="Helical" evidence="1">
    <location>
        <begin position="47"/>
        <end position="64"/>
    </location>
</feature>
<comment type="caution">
    <text evidence="2">The sequence shown here is derived from an EMBL/GenBank/DDBJ whole genome shotgun (WGS) entry which is preliminary data.</text>
</comment>
<reference evidence="2 3" key="1">
    <citation type="submission" date="2023-09" db="EMBL/GenBank/DDBJ databases">
        <title>Xinfangfangia sedmenti sp. nov., isolated the sedment.</title>
        <authorList>
            <person name="Xu L."/>
        </authorList>
    </citation>
    <scope>NUCLEOTIDE SEQUENCE [LARGE SCALE GENOMIC DNA]</scope>
    <source>
        <strain evidence="2 3">LG-4</strain>
    </source>
</reference>
<keyword evidence="1" id="KW-0472">Membrane</keyword>
<dbReference type="RefSeq" id="WP_310456291.1">
    <property type="nucleotide sequence ID" value="NZ_JAVKPH010000004.1"/>
</dbReference>
<dbReference type="EMBL" id="JAVKPH010000004">
    <property type="protein sequence ID" value="MDR5652046.1"/>
    <property type="molecule type" value="Genomic_DNA"/>
</dbReference>
<evidence type="ECO:0008006" key="4">
    <source>
        <dbReference type="Google" id="ProtNLM"/>
    </source>
</evidence>
<name>A0ABU1F592_9RHOB</name>
<keyword evidence="1" id="KW-0812">Transmembrane</keyword>
<organism evidence="2 3">
    <name type="scientific">Ruixingdingia sedimenti</name>
    <dbReference type="NCBI Taxonomy" id="3073604"/>
    <lineage>
        <taxon>Bacteria</taxon>
        <taxon>Pseudomonadati</taxon>
        <taxon>Pseudomonadota</taxon>
        <taxon>Alphaproteobacteria</taxon>
        <taxon>Rhodobacterales</taxon>
        <taxon>Paracoccaceae</taxon>
        <taxon>Ruixingdingia</taxon>
    </lineage>
</organism>
<keyword evidence="3" id="KW-1185">Reference proteome</keyword>
<proteinExistence type="predicted"/>
<feature type="transmembrane region" description="Helical" evidence="1">
    <location>
        <begin position="21"/>
        <end position="41"/>
    </location>
</feature>
<evidence type="ECO:0000313" key="2">
    <source>
        <dbReference type="EMBL" id="MDR5652046.1"/>
    </source>
</evidence>
<evidence type="ECO:0000313" key="3">
    <source>
        <dbReference type="Proteomes" id="UP001247754"/>
    </source>
</evidence>
<dbReference type="Proteomes" id="UP001247754">
    <property type="component" value="Unassembled WGS sequence"/>
</dbReference>
<evidence type="ECO:0000256" key="1">
    <source>
        <dbReference type="SAM" id="Phobius"/>
    </source>
</evidence>
<protein>
    <recommendedName>
        <fullName evidence="4">PH domain-containing protein</fullName>
    </recommendedName>
</protein>
<sequence>MAGTDGEEVLLRVEIAPARRFVAMALSALIGLWMIYVGLWLDVPSTLWRAGLVAVGGLALVQAVRIRATAVPGIELTATELREIGGRRIAALDGVVEVQRSFGLFKPMNGFVLHLAAPARAAMVPGVWWRFGRRVAVGGMLPRGGARQIALRMEAQVKARAPGSVS</sequence>
<keyword evidence="1" id="KW-1133">Transmembrane helix</keyword>
<accession>A0ABU1F592</accession>